<evidence type="ECO:0000256" key="2">
    <source>
        <dbReference type="ARBA" id="ARBA00022475"/>
    </source>
</evidence>
<evidence type="ECO:0000313" key="7">
    <source>
        <dbReference type="Proteomes" id="UP000298416"/>
    </source>
</evidence>
<keyword evidence="3" id="KW-0472">Membrane</keyword>
<comment type="caution">
    <text evidence="6">The sequence shown here is derived from an EMBL/GenBank/DDBJ whole genome shotgun (WGS) entry which is preliminary data.</text>
</comment>
<keyword evidence="2" id="KW-1003">Cell membrane</keyword>
<feature type="region of interest" description="Disordered" evidence="5">
    <location>
        <begin position="84"/>
        <end position="107"/>
    </location>
</feature>
<evidence type="ECO:0000313" key="6">
    <source>
        <dbReference type="EMBL" id="KAG6423311.1"/>
    </source>
</evidence>
<dbReference type="PANTHER" id="PTHR35129">
    <property type="entry name" value="GUANINE NUCLEOTIDE-BINDING PROTEIN SUBUNIT GAMMA 1"/>
    <property type="match status" value="1"/>
</dbReference>
<dbReference type="EMBL" id="PNBA02000005">
    <property type="protein sequence ID" value="KAG6423311.1"/>
    <property type="molecule type" value="Genomic_DNA"/>
</dbReference>
<keyword evidence="7" id="KW-1185">Reference proteome</keyword>
<evidence type="ECO:0000256" key="3">
    <source>
        <dbReference type="ARBA" id="ARBA00023136"/>
    </source>
</evidence>
<reference evidence="6" key="2">
    <citation type="submission" date="2020-08" db="EMBL/GenBank/DDBJ databases">
        <title>Plant Genome Project.</title>
        <authorList>
            <person name="Zhang R.-G."/>
        </authorList>
    </citation>
    <scope>NUCLEOTIDE SEQUENCE</scope>
    <source>
        <strain evidence="6">Huo1</strain>
        <tissue evidence="6">Leaf</tissue>
    </source>
</reference>
<proteinExistence type="predicted"/>
<dbReference type="Proteomes" id="UP000298416">
    <property type="component" value="Unassembled WGS sequence"/>
</dbReference>
<keyword evidence="4" id="KW-0807">Transducer</keyword>
<sequence length="107" mass="11719">MQSGSSGEVRSGVGAADTRGKHRISAELKRLEQEIRFLEVVKLLGTENKTAALIGWTVDFSLCRCLVLELEEELEQLEKTENASAACKESFAPRDHGPSKSDLGQMV</sequence>
<evidence type="ECO:0000256" key="4">
    <source>
        <dbReference type="ARBA" id="ARBA00023224"/>
    </source>
</evidence>
<name>A0A8X9A0I2_SALSN</name>
<dbReference type="InterPro" id="IPR045878">
    <property type="entry name" value="GG1/2"/>
</dbReference>
<reference evidence="6" key="1">
    <citation type="submission" date="2018-01" db="EMBL/GenBank/DDBJ databases">
        <authorList>
            <person name="Mao J.F."/>
        </authorList>
    </citation>
    <scope>NUCLEOTIDE SEQUENCE</scope>
    <source>
        <strain evidence="6">Huo1</strain>
        <tissue evidence="6">Leaf</tissue>
    </source>
</reference>
<dbReference type="GO" id="GO:0007165">
    <property type="term" value="P:signal transduction"/>
    <property type="evidence" value="ECO:0007669"/>
    <property type="project" value="UniProtKB-KW"/>
</dbReference>
<dbReference type="AlphaFoldDB" id="A0A8X9A0I2"/>
<evidence type="ECO:0000256" key="5">
    <source>
        <dbReference type="SAM" id="MobiDB-lite"/>
    </source>
</evidence>
<dbReference type="GO" id="GO:0005886">
    <property type="term" value="C:plasma membrane"/>
    <property type="evidence" value="ECO:0007669"/>
    <property type="project" value="UniProtKB-SubCell"/>
</dbReference>
<accession>A0A8X9A0I2</accession>
<evidence type="ECO:0000256" key="1">
    <source>
        <dbReference type="ARBA" id="ARBA00004236"/>
    </source>
</evidence>
<comment type="subcellular location">
    <subcellularLocation>
        <location evidence="1">Cell membrane</location>
    </subcellularLocation>
</comment>
<organism evidence="6">
    <name type="scientific">Salvia splendens</name>
    <name type="common">Scarlet sage</name>
    <dbReference type="NCBI Taxonomy" id="180675"/>
    <lineage>
        <taxon>Eukaryota</taxon>
        <taxon>Viridiplantae</taxon>
        <taxon>Streptophyta</taxon>
        <taxon>Embryophyta</taxon>
        <taxon>Tracheophyta</taxon>
        <taxon>Spermatophyta</taxon>
        <taxon>Magnoliopsida</taxon>
        <taxon>eudicotyledons</taxon>
        <taxon>Gunneridae</taxon>
        <taxon>Pentapetalae</taxon>
        <taxon>asterids</taxon>
        <taxon>lamiids</taxon>
        <taxon>Lamiales</taxon>
        <taxon>Lamiaceae</taxon>
        <taxon>Nepetoideae</taxon>
        <taxon>Mentheae</taxon>
        <taxon>Salviinae</taxon>
        <taxon>Salvia</taxon>
        <taxon>Salvia subgen. Calosphace</taxon>
        <taxon>core Calosphace</taxon>
    </lineage>
</organism>
<protein>
    <submittedName>
        <fullName evidence="6">Uncharacterized protein</fullName>
    </submittedName>
</protein>
<dbReference type="PANTHER" id="PTHR35129:SF6">
    <property type="entry name" value="G PROTEIN GAMMA DOMAIN-CONTAINING PROTEIN"/>
    <property type="match status" value="1"/>
</dbReference>
<gene>
    <name evidence="6" type="ORF">SASPL_113704</name>
</gene>